<comment type="caution">
    <text evidence="2">The sequence shown here is derived from an EMBL/GenBank/DDBJ whole genome shotgun (WGS) entry which is preliminary data.</text>
</comment>
<dbReference type="EMBL" id="JAEUBG010003009">
    <property type="protein sequence ID" value="KAH3683685.1"/>
    <property type="molecule type" value="Genomic_DNA"/>
</dbReference>
<dbReference type="OrthoDB" id="10528936at2759"/>
<keyword evidence="3" id="KW-1185">Reference proteome</keyword>
<organism evidence="2 3">
    <name type="scientific">Wickerhamomyces pijperi</name>
    <name type="common">Yeast</name>
    <name type="synonym">Pichia pijperi</name>
    <dbReference type="NCBI Taxonomy" id="599730"/>
    <lineage>
        <taxon>Eukaryota</taxon>
        <taxon>Fungi</taxon>
        <taxon>Dikarya</taxon>
        <taxon>Ascomycota</taxon>
        <taxon>Saccharomycotina</taxon>
        <taxon>Saccharomycetes</taxon>
        <taxon>Phaffomycetales</taxon>
        <taxon>Wickerhamomycetaceae</taxon>
        <taxon>Wickerhamomyces</taxon>
    </lineage>
</organism>
<dbReference type="AlphaFoldDB" id="A0A9P8Q5W8"/>
<evidence type="ECO:0000256" key="1">
    <source>
        <dbReference type="SAM" id="MobiDB-lite"/>
    </source>
</evidence>
<reference evidence="2" key="1">
    <citation type="journal article" date="2021" name="Open Biol.">
        <title>Shared evolutionary footprints suggest mitochondrial oxidative damage underlies multiple complex I losses in fungi.</title>
        <authorList>
            <person name="Schikora-Tamarit M.A."/>
            <person name="Marcet-Houben M."/>
            <person name="Nosek J."/>
            <person name="Gabaldon T."/>
        </authorList>
    </citation>
    <scope>NUCLEOTIDE SEQUENCE</scope>
    <source>
        <strain evidence="2">CBS2887</strain>
    </source>
</reference>
<reference evidence="2" key="2">
    <citation type="submission" date="2021-01" db="EMBL/GenBank/DDBJ databases">
        <authorList>
            <person name="Schikora-Tamarit M.A."/>
        </authorList>
    </citation>
    <scope>NUCLEOTIDE SEQUENCE</scope>
    <source>
        <strain evidence="2">CBS2887</strain>
    </source>
</reference>
<protein>
    <submittedName>
        <fullName evidence="2">Uncharacterized protein</fullName>
    </submittedName>
</protein>
<proteinExistence type="predicted"/>
<dbReference type="Proteomes" id="UP000774326">
    <property type="component" value="Unassembled WGS sequence"/>
</dbReference>
<evidence type="ECO:0000313" key="2">
    <source>
        <dbReference type="EMBL" id="KAH3683685.1"/>
    </source>
</evidence>
<name>A0A9P8Q5W8_WICPI</name>
<sequence>MILLLNLTTGFHHGEVSCCENSDFSTATSHPVSKSKIAAIGPAFKATLLNGTNAVKPQMAIPIAINKSAPDSGKTLVGANCSKDPGESDLISPETKTVKTTPIVDKIPPNETKERKFKVKKEGGVSTKNARILKWKTGIEGKIAFNESENKTTNETPLANKSKDNNTETKTRPLMPNGSTSDRWTQSSWIKDFIVVFCEERSGDSRIMLDGFERLGSVERAGKSGKRVHTTEGTDRVVQYRVGSVTHGIAVAIWTMDRNRVDF</sequence>
<evidence type="ECO:0000313" key="3">
    <source>
        <dbReference type="Proteomes" id="UP000774326"/>
    </source>
</evidence>
<feature type="compositionally biased region" description="Basic and acidic residues" evidence="1">
    <location>
        <begin position="161"/>
        <end position="171"/>
    </location>
</feature>
<feature type="region of interest" description="Disordered" evidence="1">
    <location>
        <begin position="146"/>
        <end position="184"/>
    </location>
</feature>
<accession>A0A9P8Q5W8</accession>
<gene>
    <name evidence="2" type="ORF">WICPIJ_005369</name>
</gene>